<accession>A0A0F2LLL0</accession>
<reference evidence="1" key="1">
    <citation type="submission" date="2015-03" db="EMBL/GenBank/DDBJ databases">
        <title>Metagenome Sequencing of an Archaeal-Dominated Microbial Community from a Hot Spring at the Los Azufres Geothermal Field, Mexico.</title>
        <authorList>
            <person name="Servin-Garciduenas L.E."/>
            <person name="Martinez-Romero E."/>
        </authorList>
    </citation>
    <scope>NUCLEOTIDE SEQUENCE [LARGE SCALE GENOMIC DNA]</scope>
    <source>
        <strain evidence="1">AZ1-454</strain>
    </source>
</reference>
<evidence type="ECO:0000313" key="1">
    <source>
        <dbReference type="EMBL" id="KJR78433.1"/>
    </source>
</evidence>
<dbReference type="PANTHER" id="PTHR39640">
    <property type="entry name" value="VNG6129C"/>
    <property type="match status" value="1"/>
</dbReference>
<dbReference type="EMBL" id="JZWS02000002">
    <property type="protein sequence ID" value="MCL7343653.1"/>
    <property type="molecule type" value="Genomic_DNA"/>
</dbReference>
<protein>
    <submittedName>
        <fullName evidence="2">DUF790 family protein</fullName>
    </submittedName>
</protein>
<dbReference type="InterPro" id="IPR008508">
    <property type="entry name" value="Bax1"/>
</dbReference>
<gene>
    <name evidence="2" type="ORF">TQ35_003660</name>
    <name evidence="1" type="ORF">TQ35_07300</name>
</gene>
<dbReference type="PIRSF" id="PIRSF019435">
    <property type="entry name" value="UCP019435"/>
    <property type="match status" value="1"/>
</dbReference>
<dbReference type="PATRIC" id="fig|1326980.8.peg.167"/>
<evidence type="ECO:0000313" key="2">
    <source>
        <dbReference type="EMBL" id="MCL7343653.1"/>
    </source>
</evidence>
<sequence>MLPSELGRFKVVGDKVLPLFATEEDKDVAEEVIGLFTVGKKFGEIQEEEKMLEKAYSGNSNEVKLVRGLFKLMARKVALSGKSNVEPVLIRRDVFSRGPALTKEEREKILREVSQKLGVNAEENLYADLDSEKVVSSVQQTSPIQLIKEYNLSLLQTLLFRCYKLTVEVQDNWKEIVRRIKLLGLMYTAYSDPVRIEVVGPATLLKLTEKYGRNMAVLLPYIVASRSWKISAEVVLGKKKKRVYTMEVSSFPLIDSNTALYESEFDSSVEEKFFKDFVSSIKDWKLKREPSALVVKDRLFIPDFSATKGNLEVYIEIVGFWTKNYVREKLEKLREVKVPILVLLNSELSKEDFNGFEVIKFKGKVNVAEVYKWLKEYERKNANYNVTFTLDKDVVSLEEISKSLNVPLDVVRKNAKPVVGYTLLRNYYVKNELLERLKTKDFQGRRLNDLVSEYGSYIVEVLEYLGYRLKWLNITDAIVQR</sequence>
<dbReference type="Pfam" id="PF05626">
    <property type="entry name" value="DUF790"/>
    <property type="match status" value="1"/>
</dbReference>
<comment type="caution">
    <text evidence="1">The sequence shown here is derived from an EMBL/GenBank/DDBJ whole genome shotgun (WGS) entry which is preliminary data.</text>
</comment>
<reference evidence="2" key="2">
    <citation type="submission" date="2022-05" db="EMBL/GenBank/DDBJ databases">
        <title>Metagenome Sequencing of an Archaeal-Dominated Microbial Community from a Hot Spring at the Los Azufres Geothermal Field, Mexico.</title>
        <authorList>
            <person name="Marin-Paredes R."/>
            <person name="Martinez-Romero E."/>
            <person name="Servin-Garciduenas L.E."/>
        </authorList>
    </citation>
    <scope>NUCLEOTIDE SEQUENCE</scope>
    <source>
        <strain evidence="2">AZ1-454</strain>
    </source>
</reference>
<name>A0A0F2LLL0_9CREN</name>
<dbReference type="EMBL" id="JZWS01000106">
    <property type="protein sequence ID" value="KJR78433.1"/>
    <property type="molecule type" value="Genomic_DNA"/>
</dbReference>
<dbReference type="PANTHER" id="PTHR39640:SF1">
    <property type="entry name" value="DUF790 FAMILY PROTEIN"/>
    <property type="match status" value="1"/>
</dbReference>
<dbReference type="AlphaFoldDB" id="A0A0F2LLL0"/>
<organism evidence="1">
    <name type="scientific">Candidatus Aramenus sulfurataquae</name>
    <dbReference type="NCBI Taxonomy" id="1326980"/>
    <lineage>
        <taxon>Archaea</taxon>
        <taxon>Thermoproteota</taxon>
        <taxon>Thermoprotei</taxon>
        <taxon>Sulfolobales</taxon>
        <taxon>Sulfolobaceae</taxon>
        <taxon>Candidatus Aramenus</taxon>
    </lineage>
</organism>
<proteinExistence type="predicted"/>